<protein>
    <submittedName>
        <fullName evidence="2">Uncharacterized protein</fullName>
    </submittedName>
</protein>
<reference evidence="2 3" key="1">
    <citation type="journal article" date="2020" name="Nature">
        <title>Six reference-quality genomes reveal evolution of bat adaptations.</title>
        <authorList>
            <person name="Jebb D."/>
            <person name="Huang Z."/>
            <person name="Pippel M."/>
            <person name="Hughes G.M."/>
            <person name="Lavrichenko K."/>
            <person name="Devanna P."/>
            <person name="Winkler S."/>
            <person name="Jermiin L.S."/>
            <person name="Skirmuntt E.C."/>
            <person name="Katzourakis A."/>
            <person name="Burkitt-Gray L."/>
            <person name="Ray D.A."/>
            <person name="Sullivan K.A.M."/>
            <person name="Roscito J.G."/>
            <person name="Kirilenko B.M."/>
            <person name="Davalos L.M."/>
            <person name="Corthals A.P."/>
            <person name="Power M.L."/>
            <person name="Jones G."/>
            <person name="Ransome R.D."/>
            <person name="Dechmann D.K.N."/>
            <person name="Locatelli A.G."/>
            <person name="Puechmaille S.J."/>
            <person name="Fedrigo O."/>
            <person name="Jarvis E.D."/>
            <person name="Hiller M."/>
            <person name="Vernes S.C."/>
            <person name="Myers E.W."/>
            <person name="Teeling E.C."/>
        </authorList>
    </citation>
    <scope>NUCLEOTIDE SEQUENCE [LARGE SCALE GENOMIC DNA]</scope>
    <source>
        <strain evidence="2">Bat1K_MPI-CBG_1</strain>
    </source>
</reference>
<dbReference type="Proteomes" id="UP000664940">
    <property type="component" value="Unassembled WGS sequence"/>
</dbReference>
<comment type="caution">
    <text evidence="2">The sequence shown here is derived from an EMBL/GenBank/DDBJ whole genome shotgun (WGS) entry which is preliminary data.</text>
</comment>
<gene>
    <name evidence="2" type="ORF">HJG60_010051</name>
</gene>
<feature type="region of interest" description="Disordered" evidence="1">
    <location>
        <begin position="115"/>
        <end position="154"/>
    </location>
</feature>
<accession>A0A834AW12</accession>
<sequence>MQARAVAVRDCRTPGPRGPSTKQNDEISGDVRPLAPFPCRRRGSVLLCGLHSIPAPSPEVQKWLQQAQAPRFAPSSPPTIQRTESCCVQHFPAKVPGFTLIGRDWSHGLLSQSRSGWGRTHGSAHPYLKGRRSASSNRKARQKGDLTYQTIRNM</sequence>
<evidence type="ECO:0000313" key="2">
    <source>
        <dbReference type="EMBL" id="KAF6119565.1"/>
    </source>
</evidence>
<evidence type="ECO:0000256" key="1">
    <source>
        <dbReference type="SAM" id="MobiDB-lite"/>
    </source>
</evidence>
<proteinExistence type="predicted"/>
<name>A0A834AW12_9CHIR</name>
<feature type="region of interest" description="Disordered" evidence="1">
    <location>
        <begin position="1"/>
        <end position="31"/>
    </location>
</feature>
<dbReference type="AlphaFoldDB" id="A0A834AW12"/>
<dbReference type="EMBL" id="JABVXQ010000003">
    <property type="protein sequence ID" value="KAF6119565.1"/>
    <property type="molecule type" value="Genomic_DNA"/>
</dbReference>
<evidence type="ECO:0000313" key="3">
    <source>
        <dbReference type="Proteomes" id="UP000664940"/>
    </source>
</evidence>
<organism evidence="2 3">
    <name type="scientific">Phyllostomus discolor</name>
    <name type="common">pale spear-nosed bat</name>
    <dbReference type="NCBI Taxonomy" id="89673"/>
    <lineage>
        <taxon>Eukaryota</taxon>
        <taxon>Metazoa</taxon>
        <taxon>Chordata</taxon>
        <taxon>Craniata</taxon>
        <taxon>Vertebrata</taxon>
        <taxon>Euteleostomi</taxon>
        <taxon>Mammalia</taxon>
        <taxon>Eutheria</taxon>
        <taxon>Laurasiatheria</taxon>
        <taxon>Chiroptera</taxon>
        <taxon>Yangochiroptera</taxon>
        <taxon>Phyllostomidae</taxon>
        <taxon>Phyllostominae</taxon>
        <taxon>Phyllostomus</taxon>
    </lineage>
</organism>